<feature type="domain" description="ABC3 transporter permease C-terminal" evidence="7">
    <location>
        <begin position="661"/>
        <end position="772"/>
    </location>
</feature>
<feature type="transmembrane region" description="Helical" evidence="6">
    <location>
        <begin position="317"/>
        <end position="343"/>
    </location>
</feature>
<comment type="subcellular location">
    <subcellularLocation>
        <location evidence="1">Cell membrane</location>
        <topology evidence="1">Multi-pass membrane protein</topology>
    </subcellularLocation>
</comment>
<evidence type="ECO:0000313" key="9">
    <source>
        <dbReference type="EMBL" id="MBS2210008.1"/>
    </source>
</evidence>
<keyword evidence="10" id="KW-1185">Reference proteome</keyword>
<feature type="transmembrane region" description="Helical" evidence="6">
    <location>
        <begin position="363"/>
        <end position="387"/>
    </location>
</feature>
<feature type="transmembrane region" description="Helical" evidence="6">
    <location>
        <begin position="740"/>
        <end position="758"/>
    </location>
</feature>
<evidence type="ECO:0000256" key="3">
    <source>
        <dbReference type="ARBA" id="ARBA00022692"/>
    </source>
</evidence>
<evidence type="ECO:0000313" key="10">
    <source>
        <dbReference type="Proteomes" id="UP000721861"/>
    </source>
</evidence>
<feature type="transmembrane region" description="Helical" evidence="6">
    <location>
        <begin position="659"/>
        <end position="682"/>
    </location>
</feature>
<keyword evidence="5 6" id="KW-0472">Membrane</keyword>
<keyword evidence="4 6" id="KW-1133">Transmembrane helix</keyword>
<organism evidence="9 10">
    <name type="scientific">Carboxylicivirga mesophila</name>
    <dbReference type="NCBI Taxonomy" id="1166478"/>
    <lineage>
        <taxon>Bacteria</taxon>
        <taxon>Pseudomonadati</taxon>
        <taxon>Bacteroidota</taxon>
        <taxon>Bacteroidia</taxon>
        <taxon>Marinilabiliales</taxon>
        <taxon>Marinilabiliaceae</taxon>
        <taxon>Carboxylicivirga</taxon>
    </lineage>
</organism>
<comment type="caution">
    <text evidence="9">The sequence shown here is derived from an EMBL/GenBank/DDBJ whole genome shotgun (WGS) entry which is preliminary data.</text>
</comment>
<dbReference type="RefSeq" id="WP_212224153.1">
    <property type="nucleotide sequence ID" value="NZ_JAGUCN010000001.1"/>
</dbReference>
<dbReference type="InterPro" id="IPR050250">
    <property type="entry name" value="Macrolide_Exporter_MacB"/>
</dbReference>
<keyword evidence="3 6" id="KW-0812">Transmembrane</keyword>
<feature type="transmembrane region" description="Helical" evidence="6">
    <location>
        <begin position="269"/>
        <end position="296"/>
    </location>
</feature>
<feature type="domain" description="MacB-like periplasmic core" evidence="8">
    <location>
        <begin position="20"/>
        <end position="236"/>
    </location>
</feature>
<evidence type="ECO:0000256" key="5">
    <source>
        <dbReference type="ARBA" id="ARBA00023136"/>
    </source>
</evidence>
<dbReference type="InterPro" id="IPR003838">
    <property type="entry name" value="ABC3_permease_C"/>
</dbReference>
<dbReference type="PANTHER" id="PTHR30572:SF18">
    <property type="entry name" value="ABC-TYPE MACROLIDE FAMILY EXPORT SYSTEM PERMEASE COMPONENT 2"/>
    <property type="match status" value="1"/>
</dbReference>
<keyword evidence="2" id="KW-1003">Cell membrane</keyword>
<sequence length="779" mass="88873">MLYHYLLIAWRNLKRKKTLSFIQVLCLSIGLAAFFLVARYVQYEQNFDKFNANYEHIYRAQTYKVGDKTDDWYQIPVPVAQYLVEHVPEVDDAFVIRQIWFEFLSPDKQTVYKEFKGYKAPSAIFEMFSFDLRQGNRHTVLDAPNAIVISESMAERYFPGENPMGKIIYDGQKEELVVSGIMKDVPEQSHLAADYFRSSATLLKNYADNWFNNSFSVYVQLKPNTSVDDINRKIDEVIHKHDPDARRVLYLNPLSTLHLKENPRDDRGAVVYIFSVMGLMILLLACVSFMNLTTAFSSLRQVEIGVRKSIGSSRKSIAIQFLSETLFIAIVAFVLAVFLAHLLLPVFNNVVNRHIELNLFADYRFTLFLLGVVLLTGLLSGAYPAFVVSNYRPVVVLKRSNLVKQNRFSALQAMVYFQFILSVVLITVSLWTYRQVNFLTNKDLGFDKDHLLHCTLPARESHISYDALRDEILAHPGIANMSMSINSPLHSNWGCQIIPEGWSSENSVFSRWNAACSNFINTMSMQLVDGRNFSDELASDEQACLINETAARAFGWQQPIGKQLEKEGTYTVVGVIKDFNIEDVHNPVNPYVLLFIDRDLSQALDLTFKVHPQTTASSLQHINQVMNKHFTDVLFEVNSYDTNLPREELKIWNNAKNTVLFFTVMAVVIAAMGLFGLIYYAAQRRVKEIGVRKVQGARAYQIFPLITKKYLLMAVTANIVVYPVAMFLKDTMPGQFKYQFTVFDAGIILLLSISITLISSGYQVIKASSLNPVEALRYE</sequence>
<dbReference type="EMBL" id="JAGUCN010000001">
    <property type="protein sequence ID" value="MBS2210008.1"/>
    <property type="molecule type" value="Genomic_DNA"/>
</dbReference>
<evidence type="ECO:0000256" key="2">
    <source>
        <dbReference type="ARBA" id="ARBA00022475"/>
    </source>
</evidence>
<dbReference type="Pfam" id="PF02687">
    <property type="entry name" value="FtsX"/>
    <property type="match status" value="2"/>
</dbReference>
<feature type="transmembrane region" description="Helical" evidence="6">
    <location>
        <begin position="408"/>
        <end position="433"/>
    </location>
</feature>
<dbReference type="Proteomes" id="UP000721861">
    <property type="component" value="Unassembled WGS sequence"/>
</dbReference>
<evidence type="ECO:0000259" key="8">
    <source>
        <dbReference type="Pfam" id="PF12704"/>
    </source>
</evidence>
<evidence type="ECO:0000256" key="4">
    <source>
        <dbReference type="ARBA" id="ARBA00022989"/>
    </source>
</evidence>
<feature type="domain" description="MacB-like periplasmic core" evidence="8">
    <location>
        <begin position="513"/>
        <end position="594"/>
    </location>
</feature>
<evidence type="ECO:0000259" key="7">
    <source>
        <dbReference type="Pfam" id="PF02687"/>
    </source>
</evidence>
<accession>A0ABS5K658</accession>
<feature type="transmembrane region" description="Helical" evidence="6">
    <location>
        <begin position="710"/>
        <end position="728"/>
    </location>
</feature>
<evidence type="ECO:0000256" key="1">
    <source>
        <dbReference type="ARBA" id="ARBA00004651"/>
    </source>
</evidence>
<protein>
    <submittedName>
        <fullName evidence="9">ABC transporter permease</fullName>
    </submittedName>
</protein>
<gene>
    <name evidence="9" type="ORF">KEM09_01245</name>
</gene>
<evidence type="ECO:0000256" key="6">
    <source>
        <dbReference type="SAM" id="Phobius"/>
    </source>
</evidence>
<proteinExistence type="predicted"/>
<dbReference type="PANTHER" id="PTHR30572">
    <property type="entry name" value="MEMBRANE COMPONENT OF TRANSPORTER-RELATED"/>
    <property type="match status" value="1"/>
</dbReference>
<dbReference type="Pfam" id="PF12704">
    <property type="entry name" value="MacB_PCD"/>
    <property type="match status" value="2"/>
</dbReference>
<feature type="domain" description="ABC3 transporter permease C-terminal" evidence="7">
    <location>
        <begin position="276"/>
        <end position="391"/>
    </location>
</feature>
<reference evidence="9 10" key="1">
    <citation type="journal article" date="2014" name="Int. J. Syst. Evol. Microbiol.">
        <title>Carboxylicivirga gen. nov. in the family Marinilabiliaceae with two novel species, Carboxylicivirga mesophila sp. nov. and Carboxylicivirga taeanensis sp. nov., and reclassification of Cytophaga fermentans as Saccharicrinis fermentans gen. nov., comb. nov.</title>
        <authorList>
            <person name="Yang S.H."/>
            <person name="Seo H.S."/>
            <person name="Woo J.H."/>
            <person name="Oh H.M."/>
            <person name="Jang H."/>
            <person name="Lee J.H."/>
            <person name="Kim S.J."/>
            <person name="Kwon K.K."/>
        </authorList>
    </citation>
    <scope>NUCLEOTIDE SEQUENCE [LARGE SCALE GENOMIC DNA]</scope>
    <source>
        <strain evidence="9 10">JCM 18290</strain>
    </source>
</reference>
<name>A0ABS5K658_9BACT</name>
<dbReference type="InterPro" id="IPR025857">
    <property type="entry name" value="MacB_PCD"/>
</dbReference>
<feature type="transmembrane region" description="Helical" evidence="6">
    <location>
        <begin position="21"/>
        <end position="41"/>
    </location>
</feature>